<dbReference type="Pfam" id="PF02561">
    <property type="entry name" value="FliS"/>
    <property type="match status" value="1"/>
</dbReference>
<dbReference type="CDD" id="cd16098">
    <property type="entry name" value="FliS"/>
    <property type="match status" value="1"/>
</dbReference>
<comment type="subcellular location">
    <subcellularLocation>
        <location evidence="1 6">Cytoplasm</location>
        <location evidence="1 6">Cytosol</location>
    </subcellularLocation>
</comment>
<dbReference type="PANTHER" id="PTHR34773">
    <property type="entry name" value="FLAGELLAR SECRETION CHAPERONE FLIS"/>
    <property type="match status" value="1"/>
</dbReference>
<comment type="caution">
    <text evidence="7">The sequence shown here is derived from an EMBL/GenBank/DDBJ whole genome shotgun (WGS) entry which is preliminary data.</text>
</comment>
<evidence type="ECO:0000313" key="7">
    <source>
        <dbReference type="EMBL" id="NHK99914.1"/>
    </source>
</evidence>
<evidence type="ECO:0000313" key="8">
    <source>
        <dbReference type="Proteomes" id="UP000802098"/>
    </source>
</evidence>
<evidence type="ECO:0000256" key="5">
    <source>
        <dbReference type="ARBA" id="ARBA00023186"/>
    </source>
</evidence>
<gene>
    <name evidence="7" type="primary">fliS</name>
    <name evidence="7" type="ORF">G7087_16140</name>
</gene>
<accession>A0ABX0HY42</accession>
<proteinExistence type="inferred from homology"/>
<organism evidence="7 8">
    <name type="scientific">Rubrivivax benzoatilyticus</name>
    <dbReference type="NCBI Taxonomy" id="316997"/>
    <lineage>
        <taxon>Bacteria</taxon>
        <taxon>Pseudomonadati</taxon>
        <taxon>Pseudomonadota</taxon>
        <taxon>Betaproteobacteria</taxon>
        <taxon>Burkholderiales</taxon>
        <taxon>Sphaerotilaceae</taxon>
        <taxon>Rubrivivax</taxon>
    </lineage>
</organism>
<dbReference type="InterPro" id="IPR003713">
    <property type="entry name" value="FliS"/>
</dbReference>
<dbReference type="EMBL" id="JAAOCD010000009">
    <property type="protein sequence ID" value="NHK99914.1"/>
    <property type="molecule type" value="Genomic_DNA"/>
</dbReference>
<keyword evidence="7" id="KW-0969">Cilium</keyword>
<evidence type="ECO:0000256" key="4">
    <source>
        <dbReference type="ARBA" id="ARBA00022795"/>
    </source>
</evidence>
<dbReference type="SUPFAM" id="SSF101116">
    <property type="entry name" value="Flagellar export chaperone FliS"/>
    <property type="match status" value="1"/>
</dbReference>
<reference evidence="7 8" key="1">
    <citation type="submission" date="2020-03" db="EMBL/GenBank/DDBJ databases">
        <title>Rubrivivax benzoatilyticus JA2 (sequenced after 10 years sub-culturing).</title>
        <authorList>
            <person name="Gupta D."/>
            <person name="Chintalapati S."/>
            <person name="Chintalapati V.R."/>
        </authorList>
    </citation>
    <scope>NUCLEOTIDE SEQUENCE [LARGE SCALE GENOMIC DNA]</scope>
    <source>
        <strain evidence="7 8">JA2-Mal</strain>
    </source>
</reference>
<keyword evidence="7" id="KW-0966">Cell projection</keyword>
<dbReference type="Proteomes" id="UP000802098">
    <property type="component" value="Unassembled WGS sequence"/>
</dbReference>
<keyword evidence="5" id="KW-0143">Chaperone</keyword>
<evidence type="ECO:0000256" key="1">
    <source>
        <dbReference type="ARBA" id="ARBA00004514"/>
    </source>
</evidence>
<dbReference type="Gene3D" id="1.20.120.340">
    <property type="entry name" value="Flagellar protein FliS"/>
    <property type="match status" value="1"/>
</dbReference>
<dbReference type="PIRSF" id="PIRSF039090">
    <property type="entry name" value="Flis"/>
    <property type="match status" value="1"/>
</dbReference>
<dbReference type="NCBIfam" id="TIGR00208">
    <property type="entry name" value="fliS"/>
    <property type="match status" value="1"/>
</dbReference>
<keyword evidence="4 6" id="KW-1005">Bacterial flagellum biogenesis</keyword>
<dbReference type="RefSeq" id="WP_009857945.1">
    <property type="nucleotide sequence ID" value="NZ_JAAOCD010000009.1"/>
</dbReference>
<dbReference type="PANTHER" id="PTHR34773:SF1">
    <property type="entry name" value="FLAGELLAR SECRETION CHAPERONE FLIS"/>
    <property type="match status" value="1"/>
</dbReference>
<keyword evidence="8" id="KW-1185">Reference proteome</keyword>
<evidence type="ECO:0000256" key="2">
    <source>
        <dbReference type="ARBA" id="ARBA00008787"/>
    </source>
</evidence>
<keyword evidence="7" id="KW-0282">Flagellum</keyword>
<evidence type="ECO:0000256" key="3">
    <source>
        <dbReference type="ARBA" id="ARBA00022490"/>
    </source>
</evidence>
<name>A0ABX0HY42_9BURK</name>
<dbReference type="InterPro" id="IPR036584">
    <property type="entry name" value="FliS_sf"/>
</dbReference>
<keyword evidence="3 6" id="KW-0963">Cytoplasm</keyword>
<protein>
    <recommendedName>
        <fullName evidence="6">Flagellar secretion chaperone FliS</fullName>
    </recommendedName>
</protein>
<evidence type="ECO:0000256" key="6">
    <source>
        <dbReference type="PIRNR" id="PIRNR039090"/>
    </source>
</evidence>
<comment type="similarity">
    <text evidence="2 6">Belongs to the FliS family.</text>
</comment>
<sequence>MFASASAFARPQQFAHAYHRVGAETAISTASPHQLVALLYQGFQDAIAQARGAMRAGEIERKNRAIKHALSIVDEGLRACLDLESGGQLAKDLHALYGYIELRLTHANLRNDEAVLDECQRLMQPLQDAWNAIGDKVGGQPGRG</sequence>